<feature type="non-terminal residue" evidence="1">
    <location>
        <position position="23"/>
    </location>
</feature>
<gene>
    <name evidence="1" type="ORF">LCGC14_3006810</name>
</gene>
<evidence type="ECO:0000313" key="1">
    <source>
        <dbReference type="EMBL" id="KKK62192.1"/>
    </source>
</evidence>
<protein>
    <submittedName>
        <fullName evidence="1">Uncharacterized protein</fullName>
    </submittedName>
</protein>
<dbReference type="AlphaFoldDB" id="A0A0F8WZ86"/>
<proteinExistence type="predicted"/>
<dbReference type="EMBL" id="LAZR01062115">
    <property type="protein sequence ID" value="KKK62192.1"/>
    <property type="molecule type" value="Genomic_DNA"/>
</dbReference>
<name>A0A0F8WZ86_9ZZZZ</name>
<accession>A0A0F8WZ86</accession>
<sequence>MIDWNKRPYVTGIELAEMGPAHV</sequence>
<organism evidence="1">
    <name type="scientific">marine sediment metagenome</name>
    <dbReference type="NCBI Taxonomy" id="412755"/>
    <lineage>
        <taxon>unclassified sequences</taxon>
        <taxon>metagenomes</taxon>
        <taxon>ecological metagenomes</taxon>
    </lineage>
</organism>
<reference evidence="1" key="1">
    <citation type="journal article" date="2015" name="Nature">
        <title>Complex archaea that bridge the gap between prokaryotes and eukaryotes.</title>
        <authorList>
            <person name="Spang A."/>
            <person name="Saw J.H."/>
            <person name="Jorgensen S.L."/>
            <person name="Zaremba-Niedzwiedzka K."/>
            <person name="Martijn J."/>
            <person name="Lind A.E."/>
            <person name="van Eijk R."/>
            <person name="Schleper C."/>
            <person name="Guy L."/>
            <person name="Ettema T.J."/>
        </authorList>
    </citation>
    <scope>NUCLEOTIDE SEQUENCE</scope>
</reference>
<comment type="caution">
    <text evidence="1">The sequence shown here is derived from an EMBL/GenBank/DDBJ whole genome shotgun (WGS) entry which is preliminary data.</text>
</comment>